<dbReference type="RefSeq" id="WP_094472804.1">
    <property type="nucleotide sequence ID" value="NZ_NOXT01000081.1"/>
</dbReference>
<reference evidence="8 9" key="1">
    <citation type="submission" date="2017-07" db="EMBL/GenBank/DDBJ databases">
        <title>Sandarakinorhabdus cyanobacteriorum sp. nov., a novel bacterium isolated from cyanobacterial aggregates in a eutrophic lake.</title>
        <authorList>
            <person name="Cai H."/>
        </authorList>
    </citation>
    <scope>NUCLEOTIDE SEQUENCE [LARGE SCALE GENOMIC DNA]</scope>
    <source>
        <strain evidence="8 9">TH057</strain>
    </source>
</reference>
<evidence type="ECO:0000313" key="9">
    <source>
        <dbReference type="Proteomes" id="UP000216991"/>
    </source>
</evidence>
<evidence type="ECO:0000313" key="8">
    <source>
        <dbReference type="EMBL" id="OYQ32163.1"/>
    </source>
</evidence>
<evidence type="ECO:0000256" key="2">
    <source>
        <dbReference type="ARBA" id="ARBA00022840"/>
    </source>
</evidence>
<feature type="domain" description="RapZ-like N-terminal" evidence="5">
    <location>
        <begin position="148"/>
        <end position="297"/>
    </location>
</feature>
<feature type="binding site" evidence="4">
    <location>
        <begin position="199"/>
        <end position="202"/>
    </location>
    <ligand>
        <name>GTP</name>
        <dbReference type="ChEBI" id="CHEBI:37565"/>
    </ligand>
</feature>
<evidence type="ECO:0000256" key="4">
    <source>
        <dbReference type="HAMAP-Rule" id="MF_00636"/>
    </source>
</evidence>
<dbReference type="CDD" id="cd01918">
    <property type="entry name" value="HprK_C"/>
    <property type="match status" value="1"/>
</dbReference>
<keyword evidence="9" id="KW-1185">Reference proteome</keyword>
<dbReference type="PANTHER" id="PTHR30448">
    <property type="entry name" value="RNASE ADAPTER PROTEIN RAPZ"/>
    <property type="match status" value="1"/>
</dbReference>
<dbReference type="PANTHER" id="PTHR30448:SF0">
    <property type="entry name" value="RNASE ADAPTER PROTEIN RAPZ"/>
    <property type="match status" value="1"/>
</dbReference>
<keyword evidence="1 4" id="KW-0547">Nucleotide-binding</keyword>
<dbReference type="GO" id="GO:0005524">
    <property type="term" value="F:ATP binding"/>
    <property type="evidence" value="ECO:0007669"/>
    <property type="project" value="UniProtKB-UniRule"/>
</dbReference>
<dbReference type="NCBIfam" id="NF003828">
    <property type="entry name" value="PRK05416.1"/>
    <property type="match status" value="1"/>
</dbReference>
<dbReference type="Pfam" id="PF22740">
    <property type="entry name" value="PapZ_C"/>
    <property type="match status" value="1"/>
</dbReference>
<feature type="domain" description="RapZ C-terminal" evidence="7">
    <location>
        <begin position="304"/>
        <end position="422"/>
    </location>
</feature>
<sequence length="449" mass="46853">MTAAPTIHATAVARDGRAVLLLGPAGSGKSDLALRLVAAGWQLVADDRVVLTREGERLLASAPARLAGLIEVRGVGIVPEPTHGAMVALALDLGRAPARLPEADWIGFHGVSVPLFGFDPFGESAVERAGRALANHGLGGSILPVQPILIVTGLSGAGKSTVLKALEDAGHEVVDNLPLSLLDGLLAAAAPRPIALGLDSRTRAFDAKALGARVAALRDAGRDVRLLYLECADDVLIRRFSETRRRHPLALDRPAIDGIRAERDLLGGLKRSADLVIDSSDLSVTELRVKVTERFGGGFSPGLTVTMMSFGFAAGLPREADLVFDMRFLANPHWDAALRPLTGEDAAVAEYVAADPLYAGTLDRIDDLIRSLLPGYAREGKSYLTIAIGCTGGRHRSVAVARALAARLADAGQTVALVHRDIAKQAGDAAVVAGAPLTDSGKAGEASNR</sequence>
<dbReference type="InterPro" id="IPR027417">
    <property type="entry name" value="P-loop_NTPase"/>
</dbReference>
<gene>
    <name evidence="8" type="ORF">CHU93_03665</name>
</gene>
<organism evidence="8 9">
    <name type="scientific">Sandarakinorhabdus cyanobacteriorum</name>
    <dbReference type="NCBI Taxonomy" id="1981098"/>
    <lineage>
        <taxon>Bacteria</taxon>
        <taxon>Pseudomonadati</taxon>
        <taxon>Pseudomonadota</taxon>
        <taxon>Alphaproteobacteria</taxon>
        <taxon>Sphingomonadales</taxon>
        <taxon>Sphingosinicellaceae</taxon>
        <taxon>Sandarakinorhabdus</taxon>
    </lineage>
</organism>
<protein>
    <submittedName>
        <fullName evidence="8">RNase adaptor protein RapZ</fullName>
    </submittedName>
</protein>
<evidence type="ECO:0000256" key="1">
    <source>
        <dbReference type="ARBA" id="ARBA00022741"/>
    </source>
</evidence>
<dbReference type="HAMAP" id="MF_00636">
    <property type="entry name" value="RapZ_like"/>
    <property type="match status" value="1"/>
</dbReference>
<dbReference type="GO" id="GO:0005525">
    <property type="term" value="F:GTP binding"/>
    <property type="evidence" value="ECO:0007669"/>
    <property type="project" value="UniProtKB-UniRule"/>
</dbReference>
<dbReference type="InterPro" id="IPR053930">
    <property type="entry name" value="RapZ-like_N"/>
</dbReference>
<dbReference type="EMBL" id="NOXT01000081">
    <property type="protein sequence ID" value="OYQ32163.1"/>
    <property type="molecule type" value="Genomic_DNA"/>
</dbReference>
<dbReference type="Gene3D" id="3.40.50.300">
    <property type="entry name" value="P-loop containing nucleotide triphosphate hydrolases"/>
    <property type="match status" value="2"/>
</dbReference>
<evidence type="ECO:0000256" key="3">
    <source>
        <dbReference type="ARBA" id="ARBA00023134"/>
    </source>
</evidence>
<dbReference type="AlphaFoldDB" id="A0A255YSI8"/>
<dbReference type="InterPro" id="IPR053931">
    <property type="entry name" value="RapZ_C"/>
</dbReference>
<name>A0A255YSI8_9SPHN</name>
<keyword evidence="3 4" id="KW-0342">GTP-binding</keyword>
<dbReference type="SUPFAM" id="SSF53795">
    <property type="entry name" value="PEP carboxykinase-like"/>
    <property type="match status" value="1"/>
</dbReference>
<proteinExistence type="inferred from homology"/>
<dbReference type="Pfam" id="PF07475">
    <property type="entry name" value="Hpr_kinase_C"/>
    <property type="match status" value="1"/>
</dbReference>
<accession>A0A255YSI8</accession>
<dbReference type="Pfam" id="PF03668">
    <property type="entry name" value="RapZ-like_N"/>
    <property type="match status" value="1"/>
</dbReference>
<dbReference type="InterPro" id="IPR011104">
    <property type="entry name" value="Hpr_kin/Pase_C"/>
</dbReference>
<feature type="domain" description="HPr kinase/phosphorylase C-terminal" evidence="6">
    <location>
        <begin position="5"/>
        <end position="78"/>
    </location>
</feature>
<feature type="binding site" evidence="4">
    <location>
        <begin position="153"/>
        <end position="160"/>
    </location>
    <ligand>
        <name>ATP</name>
        <dbReference type="ChEBI" id="CHEBI:30616"/>
    </ligand>
</feature>
<dbReference type="GO" id="GO:0006109">
    <property type="term" value="P:regulation of carbohydrate metabolic process"/>
    <property type="evidence" value="ECO:0007669"/>
    <property type="project" value="InterPro"/>
</dbReference>
<comment type="caution">
    <text evidence="8">The sequence shown here is derived from an EMBL/GenBank/DDBJ whole genome shotgun (WGS) entry which is preliminary data.</text>
</comment>
<evidence type="ECO:0000259" key="5">
    <source>
        <dbReference type="Pfam" id="PF03668"/>
    </source>
</evidence>
<dbReference type="SUPFAM" id="SSF52540">
    <property type="entry name" value="P-loop containing nucleoside triphosphate hydrolases"/>
    <property type="match status" value="1"/>
</dbReference>
<keyword evidence="2 4" id="KW-0067">ATP-binding</keyword>
<dbReference type="GO" id="GO:0000155">
    <property type="term" value="F:phosphorelay sensor kinase activity"/>
    <property type="evidence" value="ECO:0007669"/>
    <property type="project" value="InterPro"/>
</dbReference>
<evidence type="ECO:0000259" key="6">
    <source>
        <dbReference type="Pfam" id="PF07475"/>
    </source>
</evidence>
<dbReference type="OrthoDB" id="9784461at2"/>
<evidence type="ECO:0000259" key="7">
    <source>
        <dbReference type="Pfam" id="PF22740"/>
    </source>
</evidence>
<dbReference type="Proteomes" id="UP000216991">
    <property type="component" value="Unassembled WGS sequence"/>
</dbReference>
<dbReference type="InterPro" id="IPR005337">
    <property type="entry name" value="RapZ-like"/>
</dbReference>